<dbReference type="InterPro" id="IPR045079">
    <property type="entry name" value="Oxoprolinase-like"/>
</dbReference>
<name>A0A520S6Y2_9GAMM</name>
<feature type="coiled-coil region" evidence="1">
    <location>
        <begin position="494"/>
        <end position="521"/>
    </location>
</feature>
<dbReference type="GO" id="GO:0017168">
    <property type="term" value="F:5-oxoprolinase (ATP-hydrolyzing) activity"/>
    <property type="evidence" value="ECO:0007669"/>
    <property type="project" value="TreeGrafter"/>
</dbReference>
<comment type="caution">
    <text evidence="4">The sequence shown here is derived from an EMBL/GenBank/DDBJ whole genome shotgun (WGS) entry which is preliminary data.</text>
</comment>
<feature type="domain" description="Hydantoinase/oxoprolinase N-terminal" evidence="3">
    <location>
        <begin position="8"/>
        <end position="185"/>
    </location>
</feature>
<dbReference type="GO" id="GO:0006749">
    <property type="term" value="P:glutathione metabolic process"/>
    <property type="evidence" value="ECO:0007669"/>
    <property type="project" value="TreeGrafter"/>
</dbReference>
<evidence type="ECO:0000256" key="1">
    <source>
        <dbReference type="SAM" id="Coils"/>
    </source>
</evidence>
<dbReference type="InterPro" id="IPR008040">
    <property type="entry name" value="Hydant_A_N"/>
</dbReference>
<dbReference type="EMBL" id="SHAH01000002">
    <property type="protein sequence ID" value="RZO78232.1"/>
    <property type="molecule type" value="Genomic_DNA"/>
</dbReference>
<dbReference type="Pfam" id="PF05378">
    <property type="entry name" value="Hydant_A_N"/>
    <property type="match status" value="1"/>
</dbReference>
<dbReference type="GO" id="GO:0005829">
    <property type="term" value="C:cytosol"/>
    <property type="evidence" value="ECO:0007669"/>
    <property type="project" value="TreeGrafter"/>
</dbReference>
<protein>
    <submittedName>
        <fullName evidence="4">Hydantoinase/oxoprolinase family protein</fullName>
    </submittedName>
</protein>
<keyword evidence="1" id="KW-0175">Coiled coil</keyword>
<accession>A0A520S6Y2</accession>
<dbReference type="Proteomes" id="UP000320404">
    <property type="component" value="Unassembled WGS sequence"/>
</dbReference>
<evidence type="ECO:0000259" key="3">
    <source>
        <dbReference type="Pfam" id="PF05378"/>
    </source>
</evidence>
<dbReference type="PANTHER" id="PTHR11365">
    <property type="entry name" value="5-OXOPROLINASE RELATED"/>
    <property type="match status" value="1"/>
</dbReference>
<dbReference type="Pfam" id="PF01968">
    <property type="entry name" value="Hydantoinase_A"/>
    <property type="match status" value="1"/>
</dbReference>
<reference evidence="4 5" key="1">
    <citation type="submission" date="2019-02" db="EMBL/GenBank/DDBJ databases">
        <title>Prokaryotic population dynamics and viral predation in marine succession experiment using metagenomics: the confinement effect.</title>
        <authorList>
            <person name="Haro-Moreno J.M."/>
            <person name="Rodriguez-Valera F."/>
            <person name="Lopez-Perez M."/>
        </authorList>
    </citation>
    <scope>NUCLEOTIDE SEQUENCE [LARGE SCALE GENOMIC DNA]</scope>
    <source>
        <strain evidence="4">MED-G158</strain>
    </source>
</reference>
<organism evidence="4 5">
    <name type="scientific">OM182 bacterium</name>
    <dbReference type="NCBI Taxonomy" id="2510334"/>
    <lineage>
        <taxon>Bacteria</taxon>
        <taxon>Pseudomonadati</taxon>
        <taxon>Pseudomonadota</taxon>
        <taxon>Gammaproteobacteria</taxon>
        <taxon>OMG group</taxon>
        <taxon>OM182 clade</taxon>
    </lineage>
</organism>
<evidence type="ECO:0000313" key="5">
    <source>
        <dbReference type="Proteomes" id="UP000320404"/>
    </source>
</evidence>
<evidence type="ECO:0000313" key="4">
    <source>
        <dbReference type="EMBL" id="RZO78232.1"/>
    </source>
</evidence>
<gene>
    <name evidence="4" type="ORF">EVA69_00250</name>
</gene>
<feature type="domain" description="Hydantoinase A/oxoprolinase" evidence="2">
    <location>
        <begin position="206"/>
        <end position="483"/>
    </location>
</feature>
<proteinExistence type="predicted"/>
<evidence type="ECO:0000259" key="2">
    <source>
        <dbReference type="Pfam" id="PF01968"/>
    </source>
</evidence>
<sequence length="670" mass="70733">MLTAKTLLGIDAGGTFTDFICVRIGETTTVSVHKTLSTPAAPEQAILNGIQALGLQEEAERGGLHIIHGSTVATNAALEGKNAVTAYVTNYGFGDTLRLARQTRPKLYALEFPAQPVPVPPDYSLETGGRVSAQGEILEPLSSEEIELLLDKLRELKPAAVAINLLFSFLDDTFEKTIETAIKESGLPVFLSRSSKVLPVYKEYERGIATWLNASLGPVVHGYLSRLQSQLGSTSIQIMQSNGETIEASKATDAAVRLLLSGPAGGLTAMKHLGRQVGIEQIISFDMGGTSTDVALLDGEIGTTSEGHIGPYPVAVPMVDMHTIGAGGGSIAFVDSGGMLQVGPRSAGADPGPACYGLGGIEATVTDANLVLGRLVSDAKLAGDLLLSVEKARNAIANIADQIGISIEETAAGIIGIANEHMAKAIREISVNRGFDPEEFVLASFGGAGGLHVCALAEAMQMKFAMVPSRGGVLSALGMLVATRGRQFTRTVGLQQDQIEVSALEAEFQTLEDQATEELSDQSAQPPELNSKRSVDICYRGQSYTLNVPWVGLADTLMNFNAMHQRRYGYALSGAVELVNICVDVQVVADALELPGATVQKDSDNVANGEVYAEDGREDGVAVIARDAMKSGRRLFGPAVITEYSATTFVAPDWCAETDPSGNLRLQKTV</sequence>
<dbReference type="InterPro" id="IPR002821">
    <property type="entry name" value="Hydantoinase_A"/>
</dbReference>
<dbReference type="PANTHER" id="PTHR11365:SF23">
    <property type="entry name" value="HYPOTHETICAL 5-OXOPROLINASE (EUROFUNG)-RELATED"/>
    <property type="match status" value="1"/>
</dbReference>
<dbReference type="AlphaFoldDB" id="A0A520S6Y2"/>